<dbReference type="Gene3D" id="3.30.530.20">
    <property type="match status" value="1"/>
</dbReference>
<evidence type="ECO:0000313" key="1">
    <source>
        <dbReference type="EMBL" id="EKR56111.1"/>
    </source>
</evidence>
<dbReference type="Proteomes" id="UP000001340">
    <property type="component" value="Unassembled WGS sequence"/>
</dbReference>
<dbReference type="GeneID" id="61142252"/>
<gene>
    <name evidence="1" type="ORF">LEP1GSC105_4685</name>
</gene>
<accession>A0A0E2D9I0</accession>
<proteinExistence type="predicted"/>
<organism evidence="1 2">
    <name type="scientific">Leptospira interrogans str. UI 12758</name>
    <dbReference type="NCBI Taxonomy" id="1049938"/>
    <lineage>
        <taxon>Bacteria</taxon>
        <taxon>Pseudomonadati</taxon>
        <taxon>Spirochaetota</taxon>
        <taxon>Spirochaetia</taxon>
        <taxon>Leptospirales</taxon>
        <taxon>Leptospiraceae</taxon>
        <taxon>Leptospira</taxon>
    </lineage>
</organism>
<comment type="caution">
    <text evidence="1">The sequence shown here is derived from an EMBL/GenBank/DDBJ whole genome shotgun (WGS) entry which is preliminary data.</text>
</comment>
<evidence type="ECO:0008006" key="3">
    <source>
        <dbReference type="Google" id="ProtNLM"/>
    </source>
</evidence>
<sequence>METIRFSILIDADVKTVWHKMLEDSSYRIWAKEFHEGSYFEGSWEKESEIRFLAQDENDKPQGMYAKIRENIPYQFISIEHIGLISGGVIDTESEEVKKWTPAFENYTFQEESNGKTKLIIEMQTIEEYKSMFEEMWPKALKSLKELCEK</sequence>
<dbReference type="InterPro" id="IPR023393">
    <property type="entry name" value="START-like_dom_sf"/>
</dbReference>
<dbReference type="RefSeq" id="WP_000447937.1">
    <property type="nucleotide sequence ID" value="NZ_AHNR02000023.1"/>
</dbReference>
<reference evidence="1 2" key="1">
    <citation type="submission" date="2012-10" db="EMBL/GenBank/DDBJ databases">
        <authorList>
            <person name="Harkins D.M."/>
            <person name="Durkin A.S."/>
            <person name="Brinkac L.M."/>
            <person name="Haft D.H."/>
            <person name="Selengut J.D."/>
            <person name="Sanka R."/>
            <person name="DePew J."/>
            <person name="Purushe J."/>
            <person name="Chanthongthip A."/>
            <person name="Lattana O."/>
            <person name="Phetsouvanh R."/>
            <person name="Newton P.N."/>
            <person name="Vinetz J.M."/>
            <person name="Sutton G.G."/>
            <person name="Nierman W.C."/>
            <person name="Fouts D.E."/>
        </authorList>
    </citation>
    <scope>NUCLEOTIDE SEQUENCE [LARGE SCALE GENOMIC DNA]</scope>
    <source>
        <strain evidence="1 2">UI 12758</strain>
    </source>
</reference>
<dbReference type="AlphaFoldDB" id="A0A0E2D9I0"/>
<protein>
    <recommendedName>
        <fullName evidence="3">SRPBCC domain-containing protein</fullName>
    </recommendedName>
</protein>
<evidence type="ECO:0000313" key="2">
    <source>
        <dbReference type="Proteomes" id="UP000001340"/>
    </source>
</evidence>
<dbReference type="EMBL" id="AHNR02000023">
    <property type="protein sequence ID" value="EKR56111.1"/>
    <property type="molecule type" value="Genomic_DNA"/>
</dbReference>
<dbReference type="SUPFAM" id="SSF55961">
    <property type="entry name" value="Bet v1-like"/>
    <property type="match status" value="1"/>
</dbReference>
<name>A0A0E2D9I0_LEPIR</name>